<name>A0ABV7WW97_9GAMM</name>
<accession>A0ABV7WW97</accession>
<evidence type="ECO:0000256" key="1">
    <source>
        <dbReference type="SAM" id="SignalP"/>
    </source>
</evidence>
<feature type="signal peptide" evidence="1">
    <location>
        <begin position="1"/>
        <end position="24"/>
    </location>
</feature>
<sequence length="462" mass="50722">MNTPIKLCPLVVITLITGSLYAHNQARADDFDDAFSEDLFDTIEPNEPLQTTPSLINWQHEIGSKVIANINSDEATPVEKRFSGVSGVQAYYNPELNINPTQWLDIKADVSLQADSIFILRSDEDWSSQDQSAREFSYSINQLTARVQHNLWQYSTGIQTVTLGLADAFSIANTLYAQDLSLPGLVDPKDASIPAWTSWASGSFGSTRVKLGVVHEHTVSKLGAPGTDFTTPLSALDVSAEPFAIENMSAFLSLSGVNGALDWQLNANTQLQHTPTFKMQPVEGGLAPEYSLFARTQSVSAAASYVLGSTLLKAETGITTNLKAQTVIEGLPADLVNYNQFNAVVGLDYHPASMGRFMTEVQFGQVLNYDALNLMAENKTNVAWLMLYSKSWLRDTLSLQAQAMGFGFDSDSGRIQGLALEYQHHDALSSTLRFIDYVAGDFPLLIGADDRDRLVFELTYQF</sequence>
<proteinExistence type="predicted"/>
<gene>
    <name evidence="2" type="ORF">ACFOND_15655</name>
</gene>
<protein>
    <recommendedName>
        <fullName evidence="4">Alginate export protein</fullName>
    </recommendedName>
</protein>
<reference evidence="3" key="1">
    <citation type="journal article" date="2019" name="Int. J. Syst. Evol. Microbiol.">
        <title>The Global Catalogue of Microorganisms (GCM) 10K type strain sequencing project: providing services to taxonomists for standard genome sequencing and annotation.</title>
        <authorList>
            <consortium name="The Broad Institute Genomics Platform"/>
            <consortium name="The Broad Institute Genome Sequencing Center for Infectious Disease"/>
            <person name="Wu L."/>
            <person name="Ma J."/>
        </authorList>
    </citation>
    <scope>NUCLEOTIDE SEQUENCE [LARGE SCALE GENOMIC DNA]</scope>
    <source>
        <strain evidence="3">CECT 8288</strain>
    </source>
</reference>
<keyword evidence="3" id="KW-1185">Reference proteome</keyword>
<evidence type="ECO:0000313" key="3">
    <source>
        <dbReference type="Proteomes" id="UP001595710"/>
    </source>
</evidence>
<dbReference type="RefSeq" id="WP_290280051.1">
    <property type="nucleotide sequence ID" value="NZ_JAUFQI010000001.1"/>
</dbReference>
<dbReference type="Proteomes" id="UP001595710">
    <property type="component" value="Unassembled WGS sequence"/>
</dbReference>
<evidence type="ECO:0000313" key="2">
    <source>
        <dbReference type="EMBL" id="MFC3703066.1"/>
    </source>
</evidence>
<comment type="caution">
    <text evidence="2">The sequence shown here is derived from an EMBL/GenBank/DDBJ whole genome shotgun (WGS) entry which is preliminary data.</text>
</comment>
<feature type="chain" id="PRO_5046595132" description="Alginate export protein" evidence="1">
    <location>
        <begin position="25"/>
        <end position="462"/>
    </location>
</feature>
<organism evidence="2 3">
    <name type="scientific">Reinekea marina</name>
    <dbReference type="NCBI Taxonomy" id="1310421"/>
    <lineage>
        <taxon>Bacteria</taxon>
        <taxon>Pseudomonadati</taxon>
        <taxon>Pseudomonadota</taxon>
        <taxon>Gammaproteobacteria</taxon>
        <taxon>Oceanospirillales</taxon>
        <taxon>Saccharospirillaceae</taxon>
        <taxon>Reinekea</taxon>
    </lineage>
</organism>
<evidence type="ECO:0008006" key="4">
    <source>
        <dbReference type="Google" id="ProtNLM"/>
    </source>
</evidence>
<dbReference type="EMBL" id="JBHRYN010000069">
    <property type="protein sequence ID" value="MFC3703066.1"/>
    <property type="molecule type" value="Genomic_DNA"/>
</dbReference>
<keyword evidence="1" id="KW-0732">Signal</keyword>